<sequence>MPKASQPPDREHLPQPLRLDRCAEREIAWLWHPRIPLGKVTLLVGDPDSGKSFFALDLAARVSRGLGVPPEPGMEKPGQVLLLSADDDLHDTILPRLRAAEADLHRITLLPAYCTRGNGAQPLSLNREFQWFEDVVKPLKNLRLIIIDPISAYLRGAAAYDHFTIRQFLQRLATIAREKQAAVILVSHQRKQGGSIAIHRPLGSLAFAAVARIVLFLKTDPSVIGRRLLLPAKMTLQSEASARAFTIEEGRVSWEPAIIPVASGDLHEFVFSTEEIDDQRGRAKEWLIEQLEKKRVPADEMKRRARELRIPWRVLRQAKKDAKVRSVHDGAENRWYWQMPDNWIRDFQGIAFPIVI</sequence>
<gene>
    <name evidence="2" type="ORF">Pan44_33200</name>
</gene>
<dbReference type="RefSeq" id="WP_145031049.1">
    <property type="nucleotide sequence ID" value="NZ_CP036271.1"/>
</dbReference>
<protein>
    <submittedName>
        <fullName evidence="2">KaiC</fullName>
    </submittedName>
</protein>
<proteinExistence type="predicted"/>
<dbReference type="OrthoDB" id="279540at2"/>
<feature type="domain" description="AAA+ ATPase" evidence="1">
    <location>
        <begin position="37"/>
        <end position="221"/>
    </location>
</feature>
<dbReference type="Pfam" id="PF13481">
    <property type="entry name" value="AAA_25"/>
    <property type="match status" value="1"/>
</dbReference>
<dbReference type="SMART" id="SM00382">
    <property type="entry name" value="AAA"/>
    <property type="match status" value="1"/>
</dbReference>
<dbReference type="Proteomes" id="UP000315700">
    <property type="component" value="Chromosome"/>
</dbReference>
<reference evidence="2 3" key="1">
    <citation type="submission" date="2019-02" db="EMBL/GenBank/DDBJ databases">
        <title>Deep-cultivation of Planctomycetes and their phenomic and genomic characterization uncovers novel biology.</title>
        <authorList>
            <person name="Wiegand S."/>
            <person name="Jogler M."/>
            <person name="Boedeker C."/>
            <person name="Pinto D."/>
            <person name="Vollmers J."/>
            <person name="Rivas-Marin E."/>
            <person name="Kohn T."/>
            <person name="Peeters S.H."/>
            <person name="Heuer A."/>
            <person name="Rast P."/>
            <person name="Oberbeckmann S."/>
            <person name="Bunk B."/>
            <person name="Jeske O."/>
            <person name="Meyerdierks A."/>
            <person name="Storesund J.E."/>
            <person name="Kallscheuer N."/>
            <person name="Luecker S."/>
            <person name="Lage O.M."/>
            <person name="Pohl T."/>
            <person name="Merkel B.J."/>
            <person name="Hornburger P."/>
            <person name="Mueller R.-W."/>
            <person name="Bruemmer F."/>
            <person name="Labrenz M."/>
            <person name="Spormann A.M."/>
            <person name="Op den Camp H."/>
            <person name="Overmann J."/>
            <person name="Amann R."/>
            <person name="Jetten M.S.M."/>
            <person name="Mascher T."/>
            <person name="Medema M.H."/>
            <person name="Devos D.P."/>
            <person name="Kaster A.-K."/>
            <person name="Ovreas L."/>
            <person name="Rohde M."/>
            <person name="Galperin M.Y."/>
            <person name="Jogler C."/>
        </authorList>
    </citation>
    <scope>NUCLEOTIDE SEQUENCE [LARGE SCALE GENOMIC DNA]</scope>
    <source>
        <strain evidence="2 3">Pan44</strain>
    </source>
</reference>
<dbReference type="SUPFAM" id="SSF52540">
    <property type="entry name" value="P-loop containing nucleoside triphosphate hydrolases"/>
    <property type="match status" value="1"/>
</dbReference>
<evidence type="ECO:0000259" key="1">
    <source>
        <dbReference type="SMART" id="SM00382"/>
    </source>
</evidence>
<evidence type="ECO:0000313" key="3">
    <source>
        <dbReference type="Proteomes" id="UP000315700"/>
    </source>
</evidence>
<dbReference type="InterPro" id="IPR003593">
    <property type="entry name" value="AAA+_ATPase"/>
</dbReference>
<accession>A0A517SGR3</accession>
<dbReference type="InParanoid" id="A0A517SGR3"/>
<dbReference type="KEGG" id="ccos:Pan44_33200"/>
<organism evidence="2 3">
    <name type="scientific">Caulifigura coniformis</name>
    <dbReference type="NCBI Taxonomy" id="2527983"/>
    <lineage>
        <taxon>Bacteria</taxon>
        <taxon>Pseudomonadati</taxon>
        <taxon>Planctomycetota</taxon>
        <taxon>Planctomycetia</taxon>
        <taxon>Planctomycetales</taxon>
        <taxon>Planctomycetaceae</taxon>
        <taxon>Caulifigura</taxon>
    </lineage>
</organism>
<name>A0A517SGR3_9PLAN</name>
<keyword evidence="3" id="KW-1185">Reference proteome</keyword>
<dbReference type="Gene3D" id="3.40.50.300">
    <property type="entry name" value="P-loop containing nucleotide triphosphate hydrolases"/>
    <property type="match status" value="1"/>
</dbReference>
<dbReference type="InterPro" id="IPR027417">
    <property type="entry name" value="P-loop_NTPase"/>
</dbReference>
<dbReference type="EMBL" id="CP036271">
    <property type="protein sequence ID" value="QDT55277.1"/>
    <property type="molecule type" value="Genomic_DNA"/>
</dbReference>
<dbReference type="AlphaFoldDB" id="A0A517SGR3"/>
<evidence type="ECO:0000313" key="2">
    <source>
        <dbReference type="EMBL" id="QDT55277.1"/>
    </source>
</evidence>